<feature type="compositionally biased region" description="Polar residues" evidence="1">
    <location>
        <begin position="164"/>
        <end position="174"/>
    </location>
</feature>
<reference evidence="2" key="1">
    <citation type="submission" date="2021-04" db="EMBL/GenBank/DDBJ databases">
        <title>Oceanospirillales bacteria with DddD are important DMSP degraders in coastal seawater.</title>
        <authorList>
            <person name="Liu J."/>
        </authorList>
    </citation>
    <scope>NUCLEOTIDE SEQUENCE</scope>
    <source>
        <strain evidence="2">GY6</strain>
    </source>
</reference>
<evidence type="ECO:0008006" key="4">
    <source>
        <dbReference type="Google" id="ProtNLM"/>
    </source>
</evidence>
<evidence type="ECO:0000256" key="1">
    <source>
        <dbReference type="SAM" id="MobiDB-lite"/>
    </source>
</evidence>
<organism evidence="2 3">
    <name type="scientific">Amphritea atlantica</name>
    <dbReference type="NCBI Taxonomy" id="355243"/>
    <lineage>
        <taxon>Bacteria</taxon>
        <taxon>Pseudomonadati</taxon>
        <taxon>Pseudomonadota</taxon>
        <taxon>Gammaproteobacteria</taxon>
        <taxon>Oceanospirillales</taxon>
        <taxon>Oceanospirillaceae</taxon>
        <taxon>Amphritea</taxon>
    </lineage>
</organism>
<proteinExistence type="predicted"/>
<keyword evidence="3" id="KW-1185">Reference proteome</keyword>
<evidence type="ECO:0000313" key="3">
    <source>
        <dbReference type="Proteomes" id="UP001059950"/>
    </source>
</evidence>
<dbReference type="EMBL" id="CP073344">
    <property type="protein sequence ID" value="UTW04588.1"/>
    <property type="molecule type" value="Genomic_DNA"/>
</dbReference>
<evidence type="ECO:0000313" key="2">
    <source>
        <dbReference type="EMBL" id="UTW04588.1"/>
    </source>
</evidence>
<gene>
    <name evidence="2" type="ORF">KDX31_06180</name>
</gene>
<name>A0ABY5GX41_9GAMM</name>
<dbReference type="Proteomes" id="UP001059950">
    <property type="component" value="Chromosome"/>
</dbReference>
<feature type="region of interest" description="Disordered" evidence="1">
    <location>
        <begin position="153"/>
        <end position="188"/>
    </location>
</feature>
<accession>A0ABY5GX41</accession>
<protein>
    <recommendedName>
        <fullName evidence="4">NlpE N-terminal domain-containing protein</fullName>
    </recommendedName>
</protein>
<dbReference type="PROSITE" id="PS51257">
    <property type="entry name" value="PROKAR_LIPOPROTEIN"/>
    <property type="match status" value="1"/>
</dbReference>
<sequence length="421" mass="46226">MIRNTLSIAVFMILAGCAVEKPQPLSAPVSLQSLAGVIVERAGDLWFQPCYERLWWQVEDNTQQQELTGYYRQFSMLSNEELYVQLQGEINPQQSNKLRVHAVDTVGGTAQTCNFRLEGLQYRAASSDPIWVADIMADQVIVKSVNPPGSYRFHTVNESEKANDPSSQLATATNGDAEDTDRSGGGSDSAVVALYRETASAKSPLQIKIIQTRCVDSKTGTLLPFTAEMSLFGRLYQGCARKGHPVSSEINGFYWYQPDGGSQVMFKLSSGQRVQMVTRDARGKTVAERGRWQYLQSGKLIFSMRDAEQQEYLMLFTRESDGRLVLQTGSEHLVSYGAAFKLWRPSGLSGGQLLTNLPTGGKAPRSLTQSPVADAASAVPQLQAPSGMTTSVLADSRVQAADIDDELLNEINVHEADQPRD</sequence>